<keyword evidence="9" id="KW-1185">Reference proteome</keyword>
<comment type="caution">
    <text evidence="8">The sequence shown here is derived from an EMBL/GenBank/DDBJ whole genome shotgun (WGS) entry which is preliminary data.</text>
</comment>
<organism evidence="8 9">
    <name type="scientific">Sesamum angolense</name>
    <dbReference type="NCBI Taxonomy" id="2727404"/>
    <lineage>
        <taxon>Eukaryota</taxon>
        <taxon>Viridiplantae</taxon>
        <taxon>Streptophyta</taxon>
        <taxon>Embryophyta</taxon>
        <taxon>Tracheophyta</taxon>
        <taxon>Spermatophyta</taxon>
        <taxon>Magnoliopsida</taxon>
        <taxon>eudicotyledons</taxon>
        <taxon>Gunneridae</taxon>
        <taxon>Pentapetalae</taxon>
        <taxon>asterids</taxon>
        <taxon>lamiids</taxon>
        <taxon>Lamiales</taxon>
        <taxon>Pedaliaceae</taxon>
        <taxon>Sesamum</taxon>
    </lineage>
</organism>
<dbReference type="InterPro" id="IPR013083">
    <property type="entry name" value="Znf_RING/FYVE/PHD"/>
</dbReference>
<dbReference type="Gene3D" id="3.30.40.10">
    <property type="entry name" value="Zinc/RING finger domain, C3HC4 (zinc finger)"/>
    <property type="match status" value="1"/>
</dbReference>
<keyword evidence="2 4" id="KW-0863">Zinc-finger</keyword>
<feature type="compositionally biased region" description="Basic and acidic residues" evidence="5">
    <location>
        <begin position="356"/>
        <end position="367"/>
    </location>
</feature>
<keyword evidence="3" id="KW-0862">Zinc</keyword>
<keyword evidence="6" id="KW-1133">Transmembrane helix</keyword>
<evidence type="ECO:0000256" key="5">
    <source>
        <dbReference type="SAM" id="MobiDB-lite"/>
    </source>
</evidence>
<feature type="transmembrane region" description="Helical" evidence="6">
    <location>
        <begin position="82"/>
        <end position="102"/>
    </location>
</feature>
<evidence type="ECO:0000313" key="9">
    <source>
        <dbReference type="Proteomes" id="UP001289374"/>
    </source>
</evidence>
<evidence type="ECO:0000259" key="7">
    <source>
        <dbReference type="PROSITE" id="PS51081"/>
    </source>
</evidence>
<dbReference type="Pfam" id="PF21361">
    <property type="entry name" value="Sina_ZnF"/>
    <property type="match status" value="1"/>
</dbReference>
<evidence type="ECO:0000256" key="3">
    <source>
        <dbReference type="ARBA" id="ARBA00022833"/>
    </source>
</evidence>
<dbReference type="InterPro" id="IPR013010">
    <property type="entry name" value="Znf_SIAH"/>
</dbReference>
<dbReference type="SUPFAM" id="SSF49599">
    <property type="entry name" value="TRAF domain-like"/>
    <property type="match status" value="1"/>
</dbReference>
<evidence type="ECO:0000256" key="1">
    <source>
        <dbReference type="ARBA" id="ARBA00022723"/>
    </source>
</evidence>
<evidence type="ECO:0000313" key="8">
    <source>
        <dbReference type="EMBL" id="KAK4410135.1"/>
    </source>
</evidence>
<dbReference type="AlphaFoldDB" id="A0AAE2C657"/>
<dbReference type="PANTHER" id="PTHR35302">
    <property type="match status" value="1"/>
</dbReference>
<evidence type="ECO:0000256" key="6">
    <source>
        <dbReference type="SAM" id="Phobius"/>
    </source>
</evidence>
<sequence>MATKLLISPISHRSTFSTQDRHHIHPWPGRGQMLMRRRRLVVQLSSSLEDALSSTPVAFMEHLHHQPQSLFLLADSAGYSVASYYTSLGLFVISVPGLWSLIKRSVKSKVVQKTFIGEGEGKKAPNQVAGEILSFFTRNNFTVSDRGETITFEGIMIPNRGQAALLTFCTCISLASVALVLTITFPDIGNNWFWLTMLSPLAGAYYWTKASRKEQIKVKMTVAEDGTLSEIIVQGDDQQRNRPKPRSKNINKEEGGQVEEREQKEEKRKRRKRGRGGSKNRKRNKESESAVADGAGGAAAIVSDEDLTVGPEGLAPCGASALTLGRGQPVSHLLFSRLRPFATVPSEENMMVVMRNEQEHSESEGSRAKKKKKHDGTSRPACSWVHFSREFIKEYTASHPESSGLKAVVCKERGLGMGMLGCRTQPDSIHLAIIPPEIEDYPLLEQVGYQENMPMSGSEGNAVCVDIEIADPVRAPCRNAQYGCAEIVDYTKRKEHEEICLRAPCACPIRKCHFVGSSIQLSEHFSSKHWDSGRRFQYNSPLPITLNKNETFLVLQAEKDGILFLLNKGTESIGHTVMITCISPSSSKEQYLYDIVSERGNSCLRLKSYTNNYPVGWKDLLLWISSLFRLVF</sequence>
<dbReference type="Pfam" id="PF12046">
    <property type="entry name" value="CCB1"/>
    <property type="match status" value="1"/>
</dbReference>
<dbReference type="PROSITE" id="PS51081">
    <property type="entry name" value="ZF_SIAH"/>
    <property type="match status" value="1"/>
</dbReference>
<proteinExistence type="predicted"/>
<dbReference type="PANTHER" id="PTHR35302:SF1">
    <property type="entry name" value="PROTEIN COFACTOR ASSEMBLY OF COMPLEX C SUBUNIT B CCB1, CHLOROPLASTIC"/>
    <property type="match status" value="1"/>
</dbReference>
<feature type="domain" description="SIAH-type" evidence="7">
    <location>
        <begin position="472"/>
        <end position="530"/>
    </location>
</feature>
<name>A0AAE2C657_9LAMI</name>
<accession>A0AAE2C657</accession>
<feature type="compositionally biased region" description="Basic and acidic residues" evidence="5">
    <location>
        <begin position="250"/>
        <end position="266"/>
    </location>
</feature>
<feature type="transmembrane region" description="Helical" evidence="6">
    <location>
        <begin position="163"/>
        <end position="185"/>
    </location>
</feature>
<keyword evidence="1" id="KW-0479">Metal-binding</keyword>
<protein>
    <submittedName>
        <fullName evidence="8">Protein COFACTOR ASSEMBLY OF COMPLEX C SUBUNIT B CCB1, chloroplastic</fullName>
    </submittedName>
</protein>
<reference evidence="8" key="2">
    <citation type="journal article" date="2024" name="Plant">
        <title>Genomic evolution and insights into agronomic trait innovations of Sesamum species.</title>
        <authorList>
            <person name="Miao H."/>
            <person name="Wang L."/>
            <person name="Qu L."/>
            <person name="Liu H."/>
            <person name="Sun Y."/>
            <person name="Le M."/>
            <person name="Wang Q."/>
            <person name="Wei S."/>
            <person name="Zheng Y."/>
            <person name="Lin W."/>
            <person name="Duan Y."/>
            <person name="Cao H."/>
            <person name="Xiong S."/>
            <person name="Wang X."/>
            <person name="Wei L."/>
            <person name="Li C."/>
            <person name="Ma Q."/>
            <person name="Ju M."/>
            <person name="Zhao R."/>
            <person name="Li G."/>
            <person name="Mu C."/>
            <person name="Tian Q."/>
            <person name="Mei H."/>
            <person name="Zhang T."/>
            <person name="Gao T."/>
            <person name="Zhang H."/>
        </authorList>
    </citation>
    <scope>NUCLEOTIDE SEQUENCE</scope>
    <source>
        <strain evidence="8">K16</strain>
    </source>
</reference>
<keyword evidence="6" id="KW-0472">Membrane</keyword>
<dbReference type="EMBL" id="JACGWL010000001">
    <property type="protein sequence ID" value="KAK4410135.1"/>
    <property type="molecule type" value="Genomic_DNA"/>
</dbReference>
<evidence type="ECO:0000256" key="4">
    <source>
        <dbReference type="PROSITE-ProRule" id="PRU00455"/>
    </source>
</evidence>
<reference evidence="8" key="1">
    <citation type="submission" date="2020-06" db="EMBL/GenBank/DDBJ databases">
        <authorList>
            <person name="Li T."/>
            <person name="Hu X."/>
            <person name="Zhang T."/>
            <person name="Song X."/>
            <person name="Zhang H."/>
            <person name="Dai N."/>
            <person name="Sheng W."/>
            <person name="Hou X."/>
            <person name="Wei L."/>
        </authorList>
    </citation>
    <scope>NUCLEOTIDE SEQUENCE</scope>
    <source>
        <strain evidence="8">K16</strain>
        <tissue evidence="8">Leaf</tissue>
    </source>
</reference>
<feature type="compositionally biased region" description="Basic residues" evidence="5">
    <location>
        <begin position="267"/>
        <end position="284"/>
    </location>
</feature>
<feature type="region of interest" description="Disordered" evidence="5">
    <location>
        <begin position="232"/>
        <end position="296"/>
    </location>
</feature>
<keyword evidence="6" id="KW-0812">Transmembrane</keyword>
<gene>
    <name evidence="8" type="ORF">Sango_0086500</name>
</gene>
<feature type="region of interest" description="Disordered" evidence="5">
    <location>
        <begin position="356"/>
        <end position="379"/>
    </location>
</feature>
<dbReference type="GO" id="GO:0008270">
    <property type="term" value="F:zinc ion binding"/>
    <property type="evidence" value="ECO:0007669"/>
    <property type="project" value="UniProtKB-KW"/>
</dbReference>
<dbReference type="InterPro" id="IPR021919">
    <property type="entry name" value="CCB1"/>
</dbReference>
<dbReference type="Proteomes" id="UP001289374">
    <property type="component" value="Unassembled WGS sequence"/>
</dbReference>
<evidence type="ECO:0000256" key="2">
    <source>
        <dbReference type="ARBA" id="ARBA00022771"/>
    </source>
</evidence>